<keyword evidence="4" id="KW-1185">Reference proteome</keyword>
<dbReference type="EMBL" id="QMIF01000032">
    <property type="protein sequence ID" value="TVM30003.1"/>
    <property type="molecule type" value="Genomic_DNA"/>
</dbReference>
<dbReference type="Proteomes" id="UP000503251">
    <property type="component" value="Chromosome"/>
</dbReference>
<dbReference type="RefSeq" id="WP_144307514.1">
    <property type="nucleotide sequence ID" value="NZ_CP039543.1"/>
</dbReference>
<gene>
    <name evidence="2" type="ORF">DQK91_21755</name>
    <name evidence="1" type="ORF">E8L03_16820</name>
</gene>
<dbReference type="OrthoDB" id="2989721at2"/>
<protein>
    <submittedName>
        <fullName evidence="2">Uncharacterized protein</fullName>
    </submittedName>
</protein>
<name>A0A6P1ZDK0_9BACT</name>
<reference evidence="1 4" key="2">
    <citation type="submission" date="2019-04" db="EMBL/GenBank/DDBJ databases">
        <title>Isolation and culture of sulfate reducing bacteria from the cold seep of the South China Sea.</title>
        <authorList>
            <person name="Sun C."/>
            <person name="Liu R."/>
        </authorList>
    </citation>
    <scope>NUCLEOTIDE SEQUENCE [LARGE SCALE GENOMIC DNA]</scope>
    <source>
        <strain evidence="1 4">CS1</strain>
    </source>
</reference>
<evidence type="ECO:0000313" key="3">
    <source>
        <dbReference type="Proteomes" id="UP000434052"/>
    </source>
</evidence>
<dbReference type="AlphaFoldDB" id="A0A6P1ZDK0"/>
<evidence type="ECO:0000313" key="4">
    <source>
        <dbReference type="Proteomes" id="UP000503251"/>
    </source>
</evidence>
<organism evidence="2 3">
    <name type="scientific">Oceanidesulfovibrio marinus</name>
    <dbReference type="NCBI Taxonomy" id="370038"/>
    <lineage>
        <taxon>Bacteria</taxon>
        <taxon>Pseudomonadati</taxon>
        <taxon>Thermodesulfobacteriota</taxon>
        <taxon>Desulfovibrionia</taxon>
        <taxon>Desulfovibrionales</taxon>
        <taxon>Desulfovibrionaceae</taxon>
        <taxon>Oceanidesulfovibrio</taxon>
    </lineage>
</organism>
<accession>A0A6P1ZDK0</accession>
<proteinExistence type="predicted"/>
<sequence length="189" mass="22019">MSIRSILIEAQKERKLVAMYVDPSDQTSCSVGLVHHVDTDWYVLKSFDTIGADDGFELRKIEHLYRVDVQGPYEKKIDFLRKHYLETFRAVDLHVIDDEKKDFVTMCLEEMLRSDAIVYIWTEDEEYASIGYVRSVEDGVVMLQTVDDFGRIDSDVYIEIGTIEAVDFNPRKSQVTDFLCKNKKAWLDE</sequence>
<dbReference type="Proteomes" id="UP000434052">
    <property type="component" value="Unassembled WGS sequence"/>
</dbReference>
<dbReference type="EMBL" id="CP039543">
    <property type="protein sequence ID" value="QJT10483.1"/>
    <property type="molecule type" value="Genomic_DNA"/>
</dbReference>
<evidence type="ECO:0000313" key="2">
    <source>
        <dbReference type="EMBL" id="TVM30003.1"/>
    </source>
</evidence>
<evidence type="ECO:0000313" key="1">
    <source>
        <dbReference type="EMBL" id="QJT10483.1"/>
    </source>
</evidence>
<reference evidence="2 3" key="1">
    <citation type="submission" date="2018-06" db="EMBL/GenBank/DDBJ databases">
        <title>Complete genome of Desulfovibrio marinus P48SEP.</title>
        <authorList>
            <person name="Crispim J.S."/>
            <person name="Vidigal P.M.P."/>
            <person name="Silva L.C.F."/>
            <person name="Araujo L.C."/>
            <person name="Laguardia C.N."/>
            <person name="Dias R.S."/>
            <person name="Sousa M.P."/>
            <person name="Paula S.O."/>
            <person name="Silva C."/>
        </authorList>
    </citation>
    <scope>NUCLEOTIDE SEQUENCE [LARGE SCALE GENOMIC DNA]</scope>
    <source>
        <strain evidence="2 3">P48SEP</strain>
    </source>
</reference>